<proteinExistence type="predicted"/>
<dbReference type="AlphaFoldDB" id="A0A951P6U7"/>
<sequence length="106" mass="11656">MSQTPPIAEAFLEQSWDDAGAAQAARDDRATQLQAAGYECSCADLWNVMGYRVYVVRAEPVVEAKRTIPTSGSGSGRDNNSRSSKPRRSDANKQRPARRRAATEIR</sequence>
<accession>A0A951P6U7</accession>
<feature type="region of interest" description="Disordered" evidence="1">
    <location>
        <begin position="62"/>
        <end position="106"/>
    </location>
</feature>
<dbReference type="Proteomes" id="UP000707356">
    <property type="component" value="Unassembled WGS sequence"/>
</dbReference>
<gene>
    <name evidence="2" type="ORF">KME07_01175</name>
</gene>
<reference evidence="2" key="1">
    <citation type="submission" date="2021-05" db="EMBL/GenBank/DDBJ databases">
        <authorList>
            <person name="Pietrasiak N."/>
            <person name="Ward R."/>
            <person name="Stajich J.E."/>
            <person name="Kurbessoian T."/>
        </authorList>
    </citation>
    <scope>NUCLEOTIDE SEQUENCE</scope>
    <source>
        <strain evidence="2">GSE-TBD4-15B</strain>
    </source>
</reference>
<protein>
    <submittedName>
        <fullName evidence="2">Uncharacterized protein</fullName>
    </submittedName>
</protein>
<name>A0A951P6U7_9CYAN</name>
<reference evidence="2" key="2">
    <citation type="journal article" date="2022" name="Microbiol. Resour. Announc.">
        <title>Metagenome Sequencing to Explore Phylogenomics of Terrestrial Cyanobacteria.</title>
        <authorList>
            <person name="Ward R.D."/>
            <person name="Stajich J.E."/>
            <person name="Johansen J.R."/>
            <person name="Huntemann M."/>
            <person name="Clum A."/>
            <person name="Foster B."/>
            <person name="Foster B."/>
            <person name="Roux S."/>
            <person name="Palaniappan K."/>
            <person name="Varghese N."/>
            <person name="Mukherjee S."/>
            <person name="Reddy T.B.K."/>
            <person name="Daum C."/>
            <person name="Copeland A."/>
            <person name="Chen I.A."/>
            <person name="Ivanova N.N."/>
            <person name="Kyrpides N.C."/>
            <person name="Shapiro N."/>
            <person name="Eloe-Fadrosh E.A."/>
            <person name="Pietrasiak N."/>
        </authorList>
    </citation>
    <scope>NUCLEOTIDE SEQUENCE</scope>
    <source>
        <strain evidence="2">GSE-TBD4-15B</strain>
    </source>
</reference>
<comment type="caution">
    <text evidence="2">The sequence shown here is derived from an EMBL/GenBank/DDBJ whole genome shotgun (WGS) entry which is preliminary data.</text>
</comment>
<dbReference type="EMBL" id="JAHHHV010000004">
    <property type="protein sequence ID" value="MBW4464036.1"/>
    <property type="molecule type" value="Genomic_DNA"/>
</dbReference>
<evidence type="ECO:0000256" key="1">
    <source>
        <dbReference type="SAM" id="MobiDB-lite"/>
    </source>
</evidence>
<evidence type="ECO:0000313" key="2">
    <source>
        <dbReference type="EMBL" id="MBW4464036.1"/>
    </source>
</evidence>
<evidence type="ECO:0000313" key="3">
    <source>
        <dbReference type="Proteomes" id="UP000707356"/>
    </source>
</evidence>
<organism evidence="2 3">
    <name type="scientific">Pegethrix bostrychoides GSE-TBD4-15B</name>
    <dbReference type="NCBI Taxonomy" id="2839662"/>
    <lineage>
        <taxon>Bacteria</taxon>
        <taxon>Bacillati</taxon>
        <taxon>Cyanobacteriota</taxon>
        <taxon>Cyanophyceae</taxon>
        <taxon>Oculatellales</taxon>
        <taxon>Oculatellaceae</taxon>
        <taxon>Pegethrix</taxon>
    </lineage>
</organism>